<evidence type="ECO:0000256" key="12">
    <source>
        <dbReference type="ARBA" id="ARBA00023136"/>
    </source>
</evidence>
<evidence type="ECO:0000256" key="6">
    <source>
        <dbReference type="ARBA" id="ARBA00022692"/>
    </source>
</evidence>
<keyword evidence="10 19" id="KW-1133">Transmembrane helix</keyword>
<evidence type="ECO:0000256" key="2">
    <source>
        <dbReference type="ARBA" id="ARBA00005967"/>
    </source>
</evidence>
<dbReference type="GO" id="GO:0005524">
    <property type="term" value="F:ATP binding"/>
    <property type="evidence" value="ECO:0007669"/>
    <property type="project" value="UniProtKB-KW"/>
</dbReference>
<feature type="binding site" evidence="18">
    <location>
        <position position="24"/>
    </location>
    <ligand>
        <name>a divalent metal cation</name>
        <dbReference type="ChEBI" id="CHEBI:60240"/>
    </ligand>
</feature>
<evidence type="ECO:0000256" key="4">
    <source>
        <dbReference type="ARBA" id="ARBA00022516"/>
    </source>
</evidence>
<evidence type="ECO:0000256" key="14">
    <source>
        <dbReference type="ARBA" id="ARBA00023264"/>
    </source>
</evidence>
<evidence type="ECO:0000256" key="8">
    <source>
        <dbReference type="ARBA" id="ARBA00022777"/>
    </source>
</evidence>
<reference evidence="20 21" key="1">
    <citation type="submission" date="2019-10" db="EMBL/GenBank/DDBJ databases">
        <title>Genome sequence of Phaeocystidibacter marisrubri JCM30614 (type strain).</title>
        <authorList>
            <person name="Bowman J.P."/>
        </authorList>
    </citation>
    <scope>NUCLEOTIDE SEQUENCE [LARGE SCALE GENOMIC DNA]</scope>
    <source>
        <strain evidence="20 21">JCM 30614</strain>
    </source>
</reference>
<comment type="cofactor">
    <cofactor evidence="18">
        <name>Mg(2+)</name>
        <dbReference type="ChEBI" id="CHEBI:18420"/>
    </cofactor>
    <text evidence="18">Mn(2+), Zn(2+), Cd(2+) and Co(2+) support activity to lesser extents.</text>
</comment>
<dbReference type="AlphaFoldDB" id="A0A6L3ZFU7"/>
<organism evidence="20 21">
    <name type="scientific">Phaeocystidibacter marisrubri</name>
    <dbReference type="NCBI Taxonomy" id="1577780"/>
    <lineage>
        <taxon>Bacteria</taxon>
        <taxon>Pseudomonadati</taxon>
        <taxon>Bacteroidota</taxon>
        <taxon>Flavobacteriia</taxon>
        <taxon>Flavobacteriales</taxon>
        <taxon>Phaeocystidibacteraceae</taxon>
        <taxon>Phaeocystidibacter</taxon>
    </lineage>
</organism>
<dbReference type="EMBL" id="WBVQ01000002">
    <property type="protein sequence ID" value="KAB2815799.1"/>
    <property type="molecule type" value="Genomic_DNA"/>
</dbReference>
<keyword evidence="8 20" id="KW-0418">Kinase</keyword>
<dbReference type="Pfam" id="PF01219">
    <property type="entry name" value="DAGK_prokar"/>
    <property type="match status" value="1"/>
</dbReference>
<feature type="binding site" evidence="18">
    <location>
        <position position="72"/>
    </location>
    <ligand>
        <name>a divalent metal cation</name>
        <dbReference type="ChEBI" id="CHEBI:60240"/>
    </ligand>
</feature>
<keyword evidence="12 19" id="KW-0472">Membrane</keyword>
<keyword evidence="5" id="KW-0808">Transferase</keyword>
<dbReference type="PANTHER" id="PTHR34299">
    <property type="entry name" value="DIACYLGLYCEROL KINASE"/>
    <property type="match status" value="1"/>
</dbReference>
<evidence type="ECO:0000256" key="15">
    <source>
        <dbReference type="PIRSR" id="PIRSR600829-1"/>
    </source>
</evidence>
<dbReference type="RefSeq" id="WP_151693228.1">
    <property type="nucleotide sequence ID" value="NZ_BMGX01000001.1"/>
</dbReference>
<evidence type="ECO:0000256" key="18">
    <source>
        <dbReference type="PIRSR" id="PIRSR600829-4"/>
    </source>
</evidence>
<keyword evidence="6 19" id="KW-0812">Transmembrane</keyword>
<proteinExistence type="inferred from homology"/>
<keyword evidence="18" id="KW-0479">Metal-binding</keyword>
<keyword evidence="21" id="KW-1185">Reference proteome</keyword>
<keyword evidence="13" id="KW-0594">Phospholipid biosynthesis</keyword>
<feature type="transmembrane region" description="Helical" evidence="19">
    <location>
        <begin position="50"/>
        <end position="71"/>
    </location>
</feature>
<comment type="similarity">
    <text evidence="2">Belongs to the bacterial diacylglycerol kinase family.</text>
</comment>
<dbReference type="Gene3D" id="1.10.287.3610">
    <property type="match status" value="1"/>
</dbReference>
<evidence type="ECO:0000256" key="9">
    <source>
        <dbReference type="ARBA" id="ARBA00022840"/>
    </source>
</evidence>
<evidence type="ECO:0000256" key="16">
    <source>
        <dbReference type="PIRSR" id="PIRSR600829-2"/>
    </source>
</evidence>
<comment type="caution">
    <text evidence="20">The sequence shown here is derived from an EMBL/GenBank/DDBJ whole genome shotgun (WGS) entry which is preliminary data.</text>
</comment>
<dbReference type="GO" id="GO:0008654">
    <property type="term" value="P:phospholipid biosynthetic process"/>
    <property type="evidence" value="ECO:0007669"/>
    <property type="project" value="UniProtKB-KW"/>
</dbReference>
<feature type="binding site" evidence="17">
    <location>
        <position position="72"/>
    </location>
    <ligand>
        <name>ATP</name>
        <dbReference type="ChEBI" id="CHEBI:30616"/>
    </ligand>
</feature>
<dbReference type="InterPro" id="IPR033717">
    <property type="entry name" value="UDPK"/>
</dbReference>
<evidence type="ECO:0000313" key="20">
    <source>
        <dbReference type="EMBL" id="KAB2815799.1"/>
    </source>
</evidence>
<evidence type="ECO:0000256" key="13">
    <source>
        <dbReference type="ARBA" id="ARBA00023209"/>
    </source>
</evidence>
<keyword evidence="18" id="KW-0460">Magnesium</keyword>
<evidence type="ECO:0000256" key="7">
    <source>
        <dbReference type="ARBA" id="ARBA00022741"/>
    </source>
</evidence>
<feature type="binding site" evidence="17">
    <location>
        <position position="24"/>
    </location>
    <ligand>
        <name>ATP</name>
        <dbReference type="ChEBI" id="CHEBI:30616"/>
    </ligand>
</feature>
<dbReference type="OrthoDB" id="1493837at2"/>
<protein>
    <submittedName>
        <fullName evidence="20">Diacylglycerol kinase family protein</fullName>
    </submittedName>
</protein>
<dbReference type="PANTHER" id="PTHR34299:SF1">
    <property type="entry name" value="DIACYLGLYCEROL KINASE"/>
    <property type="match status" value="1"/>
</dbReference>
<evidence type="ECO:0000256" key="1">
    <source>
        <dbReference type="ARBA" id="ARBA00004651"/>
    </source>
</evidence>
<evidence type="ECO:0000256" key="17">
    <source>
        <dbReference type="PIRSR" id="PIRSR600829-3"/>
    </source>
</evidence>
<accession>A0A6L3ZFU7</accession>
<feature type="transmembrane region" description="Helical" evidence="19">
    <location>
        <begin position="92"/>
        <end position="117"/>
    </location>
</feature>
<dbReference type="GO" id="GO:0016301">
    <property type="term" value="F:kinase activity"/>
    <property type="evidence" value="ECO:0007669"/>
    <property type="project" value="UniProtKB-KW"/>
</dbReference>
<dbReference type="Proteomes" id="UP000484164">
    <property type="component" value="Unassembled WGS sequence"/>
</dbReference>
<name>A0A6L3ZFU7_9FLAO</name>
<dbReference type="GO" id="GO:0005886">
    <property type="term" value="C:plasma membrane"/>
    <property type="evidence" value="ECO:0007669"/>
    <property type="project" value="UniProtKB-SubCell"/>
</dbReference>
<evidence type="ECO:0000256" key="5">
    <source>
        <dbReference type="ARBA" id="ARBA00022679"/>
    </source>
</evidence>
<keyword evidence="4" id="KW-0444">Lipid biosynthesis</keyword>
<dbReference type="InterPro" id="IPR036945">
    <property type="entry name" value="DAGK_sf"/>
</dbReference>
<feature type="active site" description="Proton acceptor" evidence="15">
    <location>
        <position position="65"/>
    </location>
</feature>
<keyword evidence="11" id="KW-0443">Lipid metabolism</keyword>
<feature type="transmembrane region" description="Helical" evidence="19">
    <location>
        <begin position="25"/>
        <end position="44"/>
    </location>
</feature>
<keyword evidence="14" id="KW-1208">Phospholipid metabolism</keyword>
<dbReference type="GO" id="GO:0046872">
    <property type="term" value="F:metal ion binding"/>
    <property type="evidence" value="ECO:0007669"/>
    <property type="project" value="UniProtKB-KW"/>
</dbReference>
<dbReference type="CDD" id="cd14265">
    <property type="entry name" value="UDPK_IM_like"/>
    <property type="match status" value="1"/>
</dbReference>
<sequence>MVSKNSRIRAFGVAFKGLFSLFREFHFKIHITALLTVIVAGFYFHISSAHWVNILLISALVLSLEAVNSAIENLADAVHPDRHPLIGKCKDIAAGAVLIAAIFAVAIAAIIFTPYIVEA</sequence>
<evidence type="ECO:0000256" key="10">
    <source>
        <dbReference type="ARBA" id="ARBA00022989"/>
    </source>
</evidence>
<evidence type="ECO:0000256" key="19">
    <source>
        <dbReference type="SAM" id="Phobius"/>
    </source>
</evidence>
<evidence type="ECO:0000256" key="11">
    <source>
        <dbReference type="ARBA" id="ARBA00023098"/>
    </source>
</evidence>
<dbReference type="InterPro" id="IPR000829">
    <property type="entry name" value="DAGK"/>
</dbReference>
<keyword evidence="7 17" id="KW-0547">Nucleotide-binding</keyword>
<feature type="binding site" evidence="16">
    <location>
        <position position="65"/>
    </location>
    <ligand>
        <name>substrate</name>
    </ligand>
</feature>
<gene>
    <name evidence="20" type="ORF">F8C82_08860</name>
</gene>
<keyword evidence="9 17" id="KW-0067">ATP-binding</keyword>
<keyword evidence="3" id="KW-1003">Cell membrane</keyword>
<evidence type="ECO:0000256" key="3">
    <source>
        <dbReference type="ARBA" id="ARBA00022475"/>
    </source>
</evidence>
<feature type="binding site" evidence="17">
    <location>
        <begin position="90"/>
        <end position="91"/>
    </location>
    <ligand>
        <name>ATP</name>
        <dbReference type="ChEBI" id="CHEBI:30616"/>
    </ligand>
</feature>
<evidence type="ECO:0000313" key="21">
    <source>
        <dbReference type="Proteomes" id="UP000484164"/>
    </source>
</evidence>
<comment type="subcellular location">
    <subcellularLocation>
        <location evidence="1">Cell membrane</location>
        <topology evidence="1">Multi-pass membrane protein</topology>
    </subcellularLocation>
</comment>